<dbReference type="PANTHER" id="PTHR23502">
    <property type="entry name" value="MAJOR FACILITATOR SUPERFAMILY"/>
    <property type="match status" value="1"/>
</dbReference>
<dbReference type="EMBL" id="JASGXD010000018">
    <property type="protein sequence ID" value="KAK6000287.1"/>
    <property type="molecule type" value="Genomic_DNA"/>
</dbReference>
<keyword evidence="2 5" id="KW-0812">Transmembrane</keyword>
<feature type="transmembrane region" description="Helical" evidence="5">
    <location>
        <begin position="403"/>
        <end position="430"/>
    </location>
</feature>
<proteinExistence type="predicted"/>
<evidence type="ECO:0000256" key="1">
    <source>
        <dbReference type="ARBA" id="ARBA00004141"/>
    </source>
</evidence>
<dbReference type="PROSITE" id="PS50850">
    <property type="entry name" value="MFS"/>
    <property type="match status" value="1"/>
</dbReference>
<evidence type="ECO:0000256" key="4">
    <source>
        <dbReference type="ARBA" id="ARBA00023136"/>
    </source>
</evidence>
<comment type="caution">
    <text evidence="7">The sequence shown here is derived from an EMBL/GenBank/DDBJ whole genome shotgun (WGS) entry which is preliminary data.</text>
</comment>
<evidence type="ECO:0000256" key="5">
    <source>
        <dbReference type="SAM" id="Phobius"/>
    </source>
</evidence>
<feature type="transmembrane region" description="Helical" evidence="5">
    <location>
        <begin position="335"/>
        <end position="355"/>
    </location>
</feature>
<protein>
    <recommendedName>
        <fullName evidence="6">Major facilitator superfamily (MFS) profile domain-containing protein</fullName>
    </recommendedName>
</protein>
<feature type="transmembrane region" description="Helical" evidence="5">
    <location>
        <begin position="154"/>
        <end position="176"/>
    </location>
</feature>
<dbReference type="InterPro" id="IPR020846">
    <property type="entry name" value="MFS_dom"/>
</dbReference>
<feature type="transmembrane region" description="Helical" evidence="5">
    <location>
        <begin position="376"/>
        <end position="397"/>
    </location>
</feature>
<evidence type="ECO:0000259" key="6">
    <source>
        <dbReference type="PROSITE" id="PS50850"/>
    </source>
</evidence>
<reference evidence="7 8" key="1">
    <citation type="submission" date="2023-11" db="EMBL/GenBank/DDBJ databases">
        <title>Draft genome sequence and annotation of the polyextremotolerant black yeast-like fungus Aureobasidium pullulans NRRL 62042.</title>
        <authorList>
            <person name="Dielentheis-Frenken M.R.E."/>
            <person name="Wibberg D."/>
            <person name="Blank L.M."/>
            <person name="Tiso T."/>
        </authorList>
    </citation>
    <scope>NUCLEOTIDE SEQUENCE [LARGE SCALE GENOMIC DNA]</scope>
    <source>
        <strain evidence="7 8">NRRL 62042</strain>
    </source>
</reference>
<name>A0ABR0T776_AURPU</name>
<keyword evidence="8" id="KW-1185">Reference proteome</keyword>
<dbReference type="Gene3D" id="1.20.1250.20">
    <property type="entry name" value="MFS general substrate transporter like domains"/>
    <property type="match status" value="1"/>
</dbReference>
<feature type="transmembrane region" description="Helical" evidence="5">
    <location>
        <begin position="92"/>
        <end position="116"/>
    </location>
</feature>
<feature type="transmembrane region" description="Helical" evidence="5">
    <location>
        <begin position="215"/>
        <end position="237"/>
    </location>
</feature>
<evidence type="ECO:0000313" key="7">
    <source>
        <dbReference type="EMBL" id="KAK6000287.1"/>
    </source>
</evidence>
<dbReference type="Proteomes" id="UP001341245">
    <property type="component" value="Unassembled WGS sequence"/>
</dbReference>
<dbReference type="PANTHER" id="PTHR23502:SF47">
    <property type="entry name" value="MAJOR FACILITATOR SUPERFAMILY (MFS) PROFILE DOMAIN-CONTAINING PROTEIN-RELATED"/>
    <property type="match status" value="1"/>
</dbReference>
<organism evidence="7 8">
    <name type="scientific">Aureobasidium pullulans</name>
    <name type="common">Black yeast</name>
    <name type="synonym">Pullularia pullulans</name>
    <dbReference type="NCBI Taxonomy" id="5580"/>
    <lineage>
        <taxon>Eukaryota</taxon>
        <taxon>Fungi</taxon>
        <taxon>Dikarya</taxon>
        <taxon>Ascomycota</taxon>
        <taxon>Pezizomycotina</taxon>
        <taxon>Dothideomycetes</taxon>
        <taxon>Dothideomycetidae</taxon>
        <taxon>Dothideales</taxon>
        <taxon>Saccotheciaceae</taxon>
        <taxon>Aureobasidium</taxon>
    </lineage>
</organism>
<feature type="transmembrane region" description="Helical" evidence="5">
    <location>
        <begin position="293"/>
        <end position="315"/>
    </location>
</feature>
<feature type="transmembrane region" description="Helical" evidence="5">
    <location>
        <begin position="469"/>
        <end position="491"/>
    </location>
</feature>
<dbReference type="InterPro" id="IPR036259">
    <property type="entry name" value="MFS_trans_sf"/>
</dbReference>
<accession>A0ABR0T776</accession>
<feature type="transmembrane region" description="Helical" evidence="5">
    <location>
        <begin position="437"/>
        <end position="463"/>
    </location>
</feature>
<feature type="domain" description="Major facilitator superfamily (MFS) profile" evidence="6">
    <location>
        <begin position="63"/>
        <end position="495"/>
    </location>
</feature>
<feature type="transmembrane region" description="Helical" evidence="5">
    <location>
        <begin position="61"/>
        <end position="80"/>
    </location>
</feature>
<evidence type="ECO:0000256" key="2">
    <source>
        <dbReference type="ARBA" id="ARBA00022692"/>
    </source>
</evidence>
<dbReference type="SUPFAM" id="SSF103473">
    <property type="entry name" value="MFS general substrate transporter"/>
    <property type="match status" value="1"/>
</dbReference>
<gene>
    <name evidence="7" type="ORF">QM012_003919</name>
</gene>
<dbReference type="Pfam" id="PF07690">
    <property type="entry name" value="MFS_1"/>
    <property type="match status" value="1"/>
</dbReference>
<feature type="transmembrane region" description="Helical" evidence="5">
    <location>
        <begin position="128"/>
        <end position="148"/>
    </location>
</feature>
<evidence type="ECO:0000313" key="8">
    <source>
        <dbReference type="Proteomes" id="UP001341245"/>
    </source>
</evidence>
<sequence length="506" mass="56001">MKRDVYGAQQPPDISLTTLQRERFPSLDSESTMFEPNGHLSDLRNARATLSATAWPTTKKWSATSIVTMIAFLVGWASSIDSGSIHQAASEYNVGTVIESLATGLYCIGTGIGSLFSAPLSETYGRNVVYVSTIIVFMVCILISTLIPHIAGQLVFRFFAGVFGSTPLTTAGGSIADMWTQRERTYVFPFYAASSFLGPFMAPLVGAYIGQSGHWHWVDWSTLILAGVVLSLVVLFLPESYAPILVLWKAEIVKELTGDDRVYEAIDHQRVPLSQKLRIGIGRPVLMLLREPIVDLFTLYLVVIYIVLFTFLTGYEYIYTDIYGLSQGSTGLCYLAMNIGFLSALAFTPVIYKQYCAFLRHSKEQKGDQAKLPQEVRLWFSIYGAPCLPISLFWMAWTTYSSISYWSSLISSVVFGFGVMCVFISSYLYLIDSFEQFAASALVGATMARYIAAGIMVVVSIPMYENLGVHWTLTLLGCLAALMAPIPLIFYRYGAHIRSKSKSANS</sequence>
<keyword evidence="3 5" id="KW-1133">Transmembrane helix</keyword>
<dbReference type="CDD" id="cd17323">
    <property type="entry name" value="MFS_Tpo1_MDR_like"/>
    <property type="match status" value="1"/>
</dbReference>
<comment type="subcellular location">
    <subcellularLocation>
        <location evidence="1">Membrane</location>
        <topology evidence="1">Multi-pass membrane protein</topology>
    </subcellularLocation>
</comment>
<dbReference type="InterPro" id="IPR011701">
    <property type="entry name" value="MFS"/>
</dbReference>
<evidence type="ECO:0000256" key="3">
    <source>
        <dbReference type="ARBA" id="ARBA00022989"/>
    </source>
</evidence>
<feature type="transmembrane region" description="Helical" evidence="5">
    <location>
        <begin position="188"/>
        <end position="209"/>
    </location>
</feature>
<keyword evidence="4 5" id="KW-0472">Membrane</keyword>